<accession>A0ABW2AHX2</accession>
<keyword evidence="2" id="KW-1185">Reference proteome</keyword>
<gene>
    <name evidence="1" type="ORF">ACFQDH_13945</name>
</gene>
<dbReference type="EMBL" id="JBHSWH010000001">
    <property type="protein sequence ID" value="MFC6706328.1"/>
    <property type="molecule type" value="Genomic_DNA"/>
</dbReference>
<sequence length="365" mass="40060">MTEPTVLRTPRARRYVGRLRLVAQRLVPATASSPAEAVQHMTCLQAQDFRSGRSAVALRSGCAVGDVDAALNAGDIVRSWPMRGTLHLVAATDLRWMLALNGESILHSARRRHSELGITAQDIETARMAAEERLRGGRGVDRPGLFAHWEAHGIATAGQRGAHLLQALCLRAHLVLGPIVGRQQQFVLFDEWIRTSEPVDRAANIADWARRYFRSHGPATVADFRWWSGVLQRDLAPVWDAVRADLVELVVDGTAYFVAPETIAAWEEHDAATLRPQLTPAFDEILLGYADRTPTLDKQHMEQVVPGGNGMFKAALLDGGAAVATWRRKPVKSIVAVDVSSFDGALSKRAERALPGLARRYPFAP</sequence>
<dbReference type="PANTHER" id="PTHR38479:SF2">
    <property type="entry name" value="WINGED HELIX DNA-BINDING DOMAIN-CONTAINING PROTEIN"/>
    <property type="match status" value="1"/>
</dbReference>
<comment type="caution">
    <text evidence="1">The sequence shown here is derived from an EMBL/GenBank/DDBJ whole genome shotgun (WGS) entry which is preliminary data.</text>
</comment>
<dbReference type="GO" id="GO:0003677">
    <property type="term" value="F:DNA binding"/>
    <property type="evidence" value="ECO:0007669"/>
    <property type="project" value="UniProtKB-KW"/>
</dbReference>
<dbReference type="InterPro" id="IPR009351">
    <property type="entry name" value="AlkZ-like"/>
</dbReference>
<dbReference type="Pfam" id="PF06224">
    <property type="entry name" value="AlkZ-like"/>
    <property type="match status" value="1"/>
</dbReference>
<dbReference type="RefSeq" id="WP_382402279.1">
    <property type="nucleotide sequence ID" value="NZ_JBHSWH010000001.1"/>
</dbReference>
<protein>
    <submittedName>
        <fullName evidence="1">Winged helix DNA-binding domain-containing protein</fullName>
    </submittedName>
</protein>
<evidence type="ECO:0000313" key="2">
    <source>
        <dbReference type="Proteomes" id="UP001596298"/>
    </source>
</evidence>
<dbReference type="PANTHER" id="PTHR38479">
    <property type="entry name" value="LMO0824 PROTEIN"/>
    <property type="match status" value="1"/>
</dbReference>
<reference evidence="2" key="1">
    <citation type="journal article" date="2019" name="Int. J. Syst. Evol. Microbiol.">
        <title>The Global Catalogue of Microorganisms (GCM) 10K type strain sequencing project: providing services to taxonomists for standard genome sequencing and annotation.</title>
        <authorList>
            <consortium name="The Broad Institute Genomics Platform"/>
            <consortium name="The Broad Institute Genome Sequencing Center for Infectious Disease"/>
            <person name="Wu L."/>
            <person name="Ma J."/>
        </authorList>
    </citation>
    <scope>NUCLEOTIDE SEQUENCE [LARGE SCALE GENOMIC DNA]</scope>
    <source>
        <strain evidence="2">CCUG 58127</strain>
    </source>
</reference>
<proteinExistence type="predicted"/>
<keyword evidence="1" id="KW-0238">DNA-binding</keyword>
<organism evidence="1 2">
    <name type="scientific">Flexivirga alba</name>
    <dbReference type="NCBI Taxonomy" id="702742"/>
    <lineage>
        <taxon>Bacteria</taxon>
        <taxon>Bacillati</taxon>
        <taxon>Actinomycetota</taxon>
        <taxon>Actinomycetes</taxon>
        <taxon>Micrococcales</taxon>
        <taxon>Dermacoccaceae</taxon>
        <taxon>Flexivirga</taxon>
    </lineage>
</organism>
<evidence type="ECO:0000313" key="1">
    <source>
        <dbReference type="EMBL" id="MFC6706328.1"/>
    </source>
</evidence>
<name>A0ABW2AHX2_9MICO</name>
<dbReference type="Proteomes" id="UP001596298">
    <property type="component" value="Unassembled WGS sequence"/>
</dbReference>